<protein>
    <submittedName>
        <fullName evidence="1">Uncharacterized protein</fullName>
    </submittedName>
</protein>
<gene>
    <name evidence="1" type="ORF">PGTUg99_017002</name>
</gene>
<organism evidence="1 2">
    <name type="scientific">Puccinia graminis f. sp. tritici</name>
    <dbReference type="NCBI Taxonomy" id="56615"/>
    <lineage>
        <taxon>Eukaryota</taxon>
        <taxon>Fungi</taxon>
        <taxon>Dikarya</taxon>
        <taxon>Basidiomycota</taxon>
        <taxon>Pucciniomycotina</taxon>
        <taxon>Pucciniomycetes</taxon>
        <taxon>Pucciniales</taxon>
        <taxon>Pucciniaceae</taxon>
        <taxon>Puccinia</taxon>
    </lineage>
</organism>
<proteinExistence type="predicted"/>
<dbReference type="AlphaFoldDB" id="A0A5B0RY68"/>
<evidence type="ECO:0000313" key="2">
    <source>
        <dbReference type="Proteomes" id="UP000325313"/>
    </source>
</evidence>
<dbReference type="Proteomes" id="UP000325313">
    <property type="component" value="Unassembled WGS sequence"/>
</dbReference>
<evidence type="ECO:0000313" key="1">
    <source>
        <dbReference type="EMBL" id="KAA1130328.1"/>
    </source>
</evidence>
<sequence>MRLRRGQAASDLNHLMNFGQELLDLGEGKLQEGGAAKVSLGTVDVEGSLDGGYLVKLAIFKLYNQPLHN</sequence>
<accession>A0A5B0RY68</accession>
<reference evidence="1 2" key="1">
    <citation type="submission" date="2019-05" db="EMBL/GenBank/DDBJ databases">
        <title>Emergence of the Ug99 lineage of the wheat stem rust pathogen through somatic hybridization.</title>
        <authorList>
            <person name="Li F."/>
            <person name="Upadhyaya N.M."/>
            <person name="Sperschneider J."/>
            <person name="Matny O."/>
            <person name="Nguyen-Phuc H."/>
            <person name="Mago R."/>
            <person name="Raley C."/>
            <person name="Miller M.E."/>
            <person name="Silverstein K.A.T."/>
            <person name="Henningsen E."/>
            <person name="Hirsch C.D."/>
            <person name="Visser B."/>
            <person name="Pretorius Z.A."/>
            <person name="Steffenson B.J."/>
            <person name="Schwessinger B."/>
            <person name="Dodds P.N."/>
            <person name="Figueroa M."/>
        </authorList>
    </citation>
    <scope>NUCLEOTIDE SEQUENCE [LARGE SCALE GENOMIC DNA]</scope>
    <source>
        <strain evidence="1 2">Ug99</strain>
    </source>
</reference>
<comment type="caution">
    <text evidence="1">The sequence shown here is derived from an EMBL/GenBank/DDBJ whole genome shotgun (WGS) entry which is preliminary data.</text>
</comment>
<dbReference type="EMBL" id="VDEP01000110">
    <property type="protein sequence ID" value="KAA1130328.1"/>
    <property type="molecule type" value="Genomic_DNA"/>
</dbReference>
<name>A0A5B0RY68_PUCGR</name>